<dbReference type="EC" id="1.-.-.-" evidence="3"/>
<evidence type="ECO:0000313" key="4">
    <source>
        <dbReference type="Proteomes" id="UP001368500"/>
    </source>
</evidence>
<gene>
    <name evidence="3" type="ORF">AACH11_14115</name>
</gene>
<evidence type="ECO:0000259" key="2">
    <source>
        <dbReference type="Pfam" id="PF02525"/>
    </source>
</evidence>
<dbReference type="EMBL" id="JBBUTF010000012">
    <property type="protein sequence ID" value="MEK8027101.1"/>
    <property type="molecule type" value="Genomic_DNA"/>
</dbReference>
<feature type="domain" description="Flavodoxin-like fold" evidence="2">
    <location>
        <begin position="7"/>
        <end position="177"/>
    </location>
</feature>
<evidence type="ECO:0000313" key="3">
    <source>
        <dbReference type="EMBL" id="MEK8027101.1"/>
    </source>
</evidence>
<dbReference type="InterPro" id="IPR003680">
    <property type="entry name" value="Flavodoxin_fold"/>
</dbReference>
<dbReference type="Gene3D" id="3.40.50.360">
    <property type="match status" value="1"/>
</dbReference>
<dbReference type="Pfam" id="PF02525">
    <property type="entry name" value="Flavodoxin_2"/>
    <property type="match status" value="1"/>
</dbReference>
<proteinExistence type="predicted"/>
<accession>A0ABU9BB22</accession>
<dbReference type="GO" id="GO:0016491">
    <property type="term" value="F:oxidoreductase activity"/>
    <property type="evidence" value="ECO:0007669"/>
    <property type="project" value="UniProtKB-KW"/>
</dbReference>
<sequence length="196" mass="20653">MSPATPRTLVLVAHPALQHSRVTRALMSAADGLEGVALRDLYACYPDYAIDVAAEQAAALAADHLVWLHPCHWYGMPPLMKLWLDEVLVQGWAHGGPPDGPTRALAGKSLWLVTSTGGPAASYGPDGHHGHDFSAFLPPYAQTAALCGLRFRPPLVLHGAHQVSAAARQAHVARWLAGLRGDDAAVAALASTGADR</sequence>
<name>A0ABU9BB22_9BURK</name>
<comment type="caution">
    <text evidence="3">The sequence shown here is derived from an EMBL/GenBank/DDBJ whole genome shotgun (WGS) entry which is preliminary data.</text>
</comment>
<keyword evidence="1 3" id="KW-0560">Oxidoreductase</keyword>
<dbReference type="InterPro" id="IPR029039">
    <property type="entry name" value="Flavoprotein-like_sf"/>
</dbReference>
<protein>
    <submittedName>
        <fullName evidence="3">NAD(P)H-dependent oxidoreductase</fullName>
        <ecNumber evidence="3">1.-.-.-</ecNumber>
    </submittedName>
</protein>
<dbReference type="SUPFAM" id="SSF52218">
    <property type="entry name" value="Flavoproteins"/>
    <property type="match status" value="1"/>
</dbReference>
<dbReference type="InterPro" id="IPR046980">
    <property type="entry name" value="KefG/KefF"/>
</dbReference>
<dbReference type="PANTHER" id="PTHR47307:SF2">
    <property type="entry name" value="GLUTATHIONE-REGULATED POTASSIUM-EFFLUX SYSTEM ANCILLARY PROTEIN KEFF"/>
    <property type="match status" value="1"/>
</dbReference>
<evidence type="ECO:0000256" key="1">
    <source>
        <dbReference type="ARBA" id="ARBA00023002"/>
    </source>
</evidence>
<dbReference type="PANTHER" id="PTHR47307">
    <property type="entry name" value="GLUTATHIONE-REGULATED POTASSIUM-EFFLUX SYSTEM ANCILLARY PROTEIN KEFG"/>
    <property type="match status" value="1"/>
</dbReference>
<dbReference type="Proteomes" id="UP001368500">
    <property type="component" value="Unassembled WGS sequence"/>
</dbReference>
<dbReference type="RefSeq" id="WP_341374879.1">
    <property type="nucleotide sequence ID" value="NZ_JBBUTF010000012.1"/>
</dbReference>
<keyword evidence="4" id="KW-1185">Reference proteome</keyword>
<reference evidence="3 4" key="1">
    <citation type="submission" date="2024-04" db="EMBL/GenBank/DDBJ databases">
        <title>Novel species of the genus Ideonella isolated from streams.</title>
        <authorList>
            <person name="Lu H."/>
        </authorList>
    </citation>
    <scope>NUCLEOTIDE SEQUENCE [LARGE SCALE GENOMIC DNA]</scope>
    <source>
        <strain evidence="3 4">BYS139W</strain>
    </source>
</reference>
<organism evidence="3 4">
    <name type="scientific">Pseudaquabacterium rugosum</name>
    <dbReference type="NCBI Taxonomy" id="2984194"/>
    <lineage>
        <taxon>Bacteria</taxon>
        <taxon>Pseudomonadati</taxon>
        <taxon>Pseudomonadota</taxon>
        <taxon>Betaproteobacteria</taxon>
        <taxon>Burkholderiales</taxon>
        <taxon>Sphaerotilaceae</taxon>
        <taxon>Pseudaquabacterium</taxon>
    </lineage>
</organism>